<evidence type="ECO:0000313" key="5">
    <source>
        <dbReference type="EMBL" id="KAG6755378.1"/>
    </source>
</evidence>
<dbReference type="GO" id="GO:0005975">
    <property type="term" value="P:carbohydrate metabolic process"/>
    <property type="evidence" value="ECO:0007669"/>
    <property type="project" value="InterPro"/>
</dbReference>
<comment type="similarity">
    <text evidence="1 4">Belongs to the glycosyl hydrolase 1 family.</text>
</comment>
<comment type="caution">
    <text evidence="5">The sequence shown here is derived from an EMBL/GenBank/DDBJ whole genome shotgun (WGS) entry which is preliminary data.</text>
</comment>
<evidence type="ECO:0000313" key="6">
    <source>
        <dbReference type="Proteomes" id="UP000886885"/>
    </source>
</evidence>
<organism evidence="5 6">
    <name type="scientific">Populus tomentosa</name>
    <name type="common">Chinese white poplar</name>
    <dbReference type="NCBI Taxonomy" id="118781"/>
    <lineage>
        <taxon>Eukaryota</taxon>
        <taxon>Viridiplantae</taxon>
        <taxon>Streptophyta</taxon>
        <taxon>Embryophyta</taxon>
        <taxon>Tracheophyta</taxon>
        <taxon>Spermatophyta</taxon>
        <taxon>Magnoliopsida</taxon>
        <taxon>eudicotyledons</taxon>
        <taxon>Gunneridae</taxon>
        <taxon>Pentapetalae</taxon>
        <taxon>rosids</taxon>
        <taxon>fabids</taxon>
        <taxon>Malpighiales</taxon>
        <taxon>Salicaceae</taxon>
        <taxon>Saliceae</taxon>
        <taxon>Populus</taxon>
    </lineage>
</organism>
<dbReference type="EMBL" id="JAAWWB010000022">
    <property type="protein sequence ID" value="KAG6755378.1"/>
    <property type="molecule type" value="Genomic_DNA"/>
</dbReference>
<dbReference type="PANTHER" id="PTHR10353">
    <property type="entry name" value="GLYCOSYL HYDROLASE"/>
    <property type="match status" value="1"/>
</dbReference>
<gene>
    <name evidence="5" type="ORF">POTOM_041199</name>
</gene>
<evidence type="ECO:0000256" key="4">
    <source>
        <dbReference type="RuleBase" id="RU003690"/>
    </source>
</evidence>
<dbReference type="InterPro" id="IPR001360">
    <property type="entry name" value="Glyco_hydro_1"/>
</dbReference>
<reference evidence="5" key="1">
    <citation type="journal article" date="2020" name="bioRxiv">
        <title>Hybrid origin of Populus tomentosa Carr. identified through genome sequencing and phylogenomic analysis.</title>
        <authorList>
            <person name="An X."/>
            <person name="Gao K."/>
            <person name="Chen Z."/>
            <person name="Li J."/>
            <person name="Yang X."/>
            <person name="Yang X."/>
            <person name="Zhou J."/>
            <person name="Guo T."/>
            <person name="Zhao T."/>
            <person name="Huang S."/>
            <person name="Miao D."/>
            <person name="Khan W.U."/>
            <person name="Rao P."/>
            <person name="Ye M."/>
            <person name="Lei B."/>
            <person name="Liao W."/>
            <person name="Wang J."/>
            <person name="Ji L."/>
            <person name="Li Y."/>
            <person name="Guo B."/>
            <person name="Mustafa N.S."/>
            <person name="Li S."/>
            <person name="Yun Q."/>
            <person name="Keller S.R."/>
            <person name="Mao J."/>
            <person name="Zhang R."/>
            <person name="Strauss S.H."/>
        </authorList>
    </citation>
    <scope>NUCLEOTIDE SEQUENCE</scope>
    <source>
        <strain evidence="5">GM15</strain>
        <tissue evidence="5">Leaf</tissue>
    </source>
</reference>
<proteinExistence type="inferred from homology"/>
<dbReference type="Pfam" id="PF00232">
    <property type="entry name" value="Glyco_hydro_1"/>
    <property type="match status" value="1"/>
</dbReference>
<evidence type="ECO:0000256" key="2">
    <source>
        <dbReference type="ARBA" id="ARBA00022801"/>
    </source>
</evidence>
<keyword evidence="3" id="KW-0326">Glycosidase</keyword>
<evidence type="ECO:0000256" key="1">
    <source>
        <dbReference type="ARBA" id="ARBA00010838"/>
    </source>
</evidence>
<dbReference type="AlphaFoldDB" id="A0A8X7YLF1"/>
<dbReference type="GO" id="GO:0008422">
    <property type="term" value="F:beta-glucosidase activity"/>
    <property type="evidence" value="ECO:0007669"/>
    <property type="project" value="TreeGrafter"/>
</dbReference>
<sequence>MVALSISFFIYIKEKTADRKHSLPGKARKSNWNSIRFQVVRNRYLMLIRTKMRHKEQWLLELDGSFVVFIIFGKESVGSYGPHITNQKRIRFLDPLFLGKYPHSMKKLVGERLPETSLEMSKLLVGSLEFGGINHYTILYIRNDRTWIQKLILPDASSYAAVNATSYRRGDAIGELAASLWQHIVPWGIHKLLKCVKGKAAQDDNRMNTTGTISPAFLQLQGKTIVMFQAILGGPDKREWNSGYRNNLTRIPKASAEWFKSRLELKDNLQNVYF</sequence>
<accession>A0A8X7YLF1</accession>
<dbReference type="PANTHER" id="PTHR10353:SF36">
    <property type="entry name" value="LP05116P"/>
    <property type="match status" value="1"/>
</dbReference>
<name>A0A8X7YLF1_POPTO</name>
<protein>
    <submittedName>
        <fullName evidence="5">Uncharacterized protein</fullName>
    </submittedName>
</protein>
<keyword evidence="2" id="KW-0378">Hydrolase</keyword>
<keyword evidence="6" id="KW-1185">Reference proteome</keyword>
<evidence type="ECO:0000256" key="3">
    <source>
        <dbReference type="ARBA" id="ARBA00023295"/>
    </source>
</evidence>
<dbReference type="Proteomes" id="UP000886885">
    <property type="component" value="Chromosome 11D"/>
</dbReference>
<dbReference type="OrthoDB" id="65569at2759"/>